<evidence type="ECO:0000259" key="14">
    <source>
        <dbReference type="PROSITE" id="PS51194"/>
    </source>
</evidence>
<gene>
    <name evidence="15" type="ORF">OEZ85_004257</name>
</gene>
<evidence type="ECO:0000313" key="16">
    <source>
        <dbReference type="Proteomes" id="UP001244341"/>
    </source>
</evidence>
<evidence type="ECO:0000256" key="10">
    <source>
        <dbReference type="ARBA" id="ARBA00034617"/>
    </source>
</evidence>
<evidence type="ECO:0000256" key="6">
    <source>
        <dbReference type="ARBA" id="ARBA00022840"/>
    </source>
</evidence>
<dbReference type="Pfam" id="PF16124">
    <property type="entry name" value="RecQ_Zn_bind"/>
    <property type="match status" value="1"/>
</dbReference>
<dbReference type="Pfam" id="PF00270">
    <property type="entry name" value="DEAD"/>
    <property type="match status" value="1"/>
</dbReference>
<dbReference type="Proteomes" id="UP001244341">
    <property type="component" value="Chromosome 14b"/>
</dbReference>
<accession>A0ABY8UK21</accession>
<dbReference type="SMART" id="SM00490">
    <property type="entry name" value="HELICc"/>
    <property type="match status" value="1"/>
</dbReference>
<dbReference type="PANTHER" id="PTHR13710:SF153">
    <property type="entry name" value="RECQ-LIKE DNA HELICASE BLM"/>
    <property type="match status" value="1"/>
</dbReference>
<evidence type="ECO:0000256" key="11">
    <source>
        <dbReference type="RuleBase" id="RU364117"/>
    </source>
</evidence>
<dbReference type="SUPFAM" id="SSF52540">
    <property type="entry name" value="P-loop containing nucleoside triphosphate hydrolases"/>
    <property type="match status" value="1"/>
</dbReference>
<dbReference type="EMBL" id="CP126221">
    <property type="protein sequence ID" value="WIA21883.1"/>
    <property type="molecule type" value="Genomic_DNA"/>
</dbReference>
<dbReference type="InterPro" id="IPR011545">
    <property type="entry name" value="DEAD/DEAH_box_helicase_dom"/>
</dbReference>
<evidence type="ECO:0000256" key="12">
    <source>
        <dbReference type="SAM" id="MobiDB-lite"/>
    </source>
</evidence>
<keyword evidence="3 11" id="KW-0547">Nucleotide-binding</keyword>
<evidence type="ECO:0000256" key="2">
    <source>
        <dbReference type="ARBA" id="ARBA00005446"/>
    </source>
</evidence>
<evidence type="ECO:0000256" key="4">
    <source>
        <dbReference type="ARBA" id="ARBA00022801"/>
    </source>
</evidence>
<organism evidence="15 16">
    <name type="scientific">Tetradesmus obliquus</name>
    <name type="common">Green alga</name>
    <name type="synonym">Acutodesmus obliquus</name>
    <dbReference type="NCBI Taxonomy" id="3088"/>
    <lineage>
        <taxon>Eukaryota</taxon>
        <taxon>Viridiplantae</taxon>
        <taxon>Chlorophyta</taxon>
        <taxon>core chlorophytes</taxon>
        <taxon>Chlorophyceae</taxon>
        <taxon>CS clade</taxon>
        <taxon>Sphaeropleales</taxon>
        <taxon>Scenedesmaceae</taxon>
        <taxon>Tetradesmus</taxon>
    </lineage>
</organism>
<evidence type="ECO:0000256" key="8">
    <source>
        <dbReference type="ARBA" id="ARBA00023235"/>
    </source>
</evidence>
<evidence type="ECO:0000256" key="3">
    <source>
        <dbReference type="ARBA" id="ARBA00022741"/>
    </source>
</evidence>
<dbReference type="PANTHER" id="PTHR13710">
    <property type="entry name" value="DNA HELICASE RECQ FAMILY MEMBER"/>
    <property type="match status" value="1"/>
</dbReference>
<comment type="subcellular location">
    <subcellularLocation>
        <location evidence="1 11">Nucleus</location>
    </subcellularLocation>
</comment>
<dbReference type="CDD" id="cd17920">
    <property type="entry name" value="DEXHc_RecQ"/>
    <property type="match status" value="1"/>
</dbReference>
<dbReference type="Gene3D" id="3.40.50.300">
    <property type="entry name" value="P-loop containing nucleotide triphosphate hydrolases"/>
    <property type="match status" value="2"/>
</dbReference>
<dbReference type="SMART" id="SM00487">
    <property type="entry name" value="DEXDc"/>
    <property type="match status" value="1"/>
</dbReference>
<dbReference type="InterPro" id="IPR001650">
    <property type="entry name" value="Helicase_C-like"/>
</dbReference>
<keyword evidence="7" id="KW-0238">DNA-binding</keyword>
<evidence type="ECO:0000259" key="13">
    <source>
        <dbReference type="PROSITE" id="PS51192"/>
    </source>
</evidence>
<dbReference type="PROSITE" id="PS00690">
    <property type="entry name" value="DEAH_ATP_HELICASE"/>
    <property type="match status" value="1"/>
</dbReference>
<keyword evidence="8" id="KW-0413">Isomerase</keyword>
<evidence type="ECO:0000256" key="5">
    <source>
        <dbReference type="ARBA" id="ARBA00022806"/>
    </source>
</evidence>
<reference evidence="15 16" key="1">
    <citation type="submission" date="2023-05" db="EMBL/GenBank/DDBJ databases">
        <title>A 100% complete, gapless, phased diploid assembly of the Scenedesmus obliquus UTEX 3031 genome.</title>
        <authorList>
            <person name="Biondi T.C."/>
            <person name="Hanschen E.R."/>
            <person name="Kwon T."/>
            <person name="Eng W."/>
            <person name="Kruse C.P.S."/>
            <person name="Koehler S.I."/>
            <person name="Kunde Y."/>
            <person name="Gleasner C.D."/>
            <person name="You Mak K.T."/>
            <person name="Polle J."/>
            <person name="Hovde B.T."/>
            <person name="Starkenburg S.R."/>
        </authorList>
    </citation>
    <scope>NUCLEOTIDE SEQUENCE [LARGE SCALE GENOMIC DNA]</scope>
    <source>
        <strain evidence="15 16">DOE0152z</strain>
    </source>
</reference>
<feature type="compositionally biased region" description="Low complexity" evidence="12">
    <location>
        <begin position="71"/>
        <end position="88"/>
    </location>
</feature>
<dbReference type="PROSITE" id="PS51192">
    <property type="entry name" value="HELICASE_ATP_BIND_1"/>
    <property type="match status" value="1"/>
</dbReference>
<evidence type="ECO:0000313" key="15">
    <source>
        <dbReference type="EMBL" id="WIA21883.1"/>
    </source>
</evidence>
<dbReference type="InterPro" id="IPR004589">
    <property type="entry name" value="DNA_helicase_ATP-dep_RecQ"/>
</dbReference>
<keyword evidence="5 11" id="KW-0347">Helicase</keyword>
<dbReference type="InterPro" id="IPR002464">
    <property type="entry name" value="DNA/RNA_helicase_DEAH_CS"/>
</dbReference>
<keyword evidence="6 11" id="KW-0067">ATP-binding</keyword>
<name>A0ABY8UK21_TETOB</name>
<dbReference type="NCBIfam" id="TIGR00614">
    <property type="entry name" value="recQ_fam"/>
    <property type="match status" value="1"/>
</dbReference>
<comment type="similarity">
    <text evidence="2 11">Belongs to the helicase family. RecQ subfamily.</text>
</comment>
<dbReference type="CDD" id="cd18794">
    <property type="entry name" value="SF2_C_RecQ"/>
    <property type="match status" value="1"/>
</dbReference>
<evidence type="ECO:0000256" key="9">
    <source>
        <dbReference type="ARBA" id="ARBA00023242"/>
    </source>
</evidence>
<dbReference type="InterPro" id="IPR032284">
    <property type="entry name" value="RecQ_Zn-bd"/>
</dbReference>
<protein>
    <recommendedName>
        <fullName evidence="11">ATP-dependent DNA helicase</fullName>
        <ecNumber evidence="11">5.6.2.4</ecNumber>
    </recommendedName>
</protein>
<feature type="compositionally biased region" description="Low complexity" evidence="12">
    <location>
        <begin position="397"/>
        <end position="408"/>
    </location>
</feature>
<dbReference type="InterPro" id="IPR014001">
    <property type="entry name" value="Helicase_ATP-bd"/>
</dbReference>
<evidence type="ECO:0000256" key="1">
    <source>
        <dbReference type="ARBA" id="ARBA00004123"/>
    </source>
</evidence>
<dbReference type="PROSITE" id="PS51194">
    <property type="entry name" value="HELICASE_CTER"/>
    <property type="match status" value="1"/>
</dbReference>
<dbReference type="Pfam" id="PF00271">
    <property type="entry name" value="Helicase_C"/>
    <property type="match status" value="1"/>
</dbReference>
<feature type="region of interest" description="Disordered" evidence="12">
    <location>
        <begin position="387"/>
        <end position="412"/>
    </location>
</feature>
<feature type="domain" description="Helicase C-terminal" evidence="14">
    <location>
        <begin position="406"/>
        <end position="550"/>
    </location>
</feature>
<feature type="region of interest" description="Disordered" evidence="12">
    <location>
        <begin position="64"/>
        <end position="89"/>
    </location>
</feature>
<comment type="catalytic activity">
    <reaction evidence="11">
        <text>ATP + H2O = ADP + phosphate + H(+)</text>
        <dbReference type="Rhea" id="RHEA:13065"/>
        <dbReference type="ChEBI" id="CHEBI:15377"/>
        <dbReference type="ChEBI" id="CHEBI:15378"/>
        <dbReference type="ChEBI" id="CHEBI:30616"/>
        <dbReference type="ChEBI" id="CHEBI:43474"/>
        <dbReference type="ChEBI" id="CHEBI:456216"/>
    </reaction>
</comment>
<sequence>MKLNTQHPLVLAVQDMGIDASHAAAALVGFARQNGCKAASLSVEQGLNSFVDYLFTHPPDAAAAAREHSHTAAAAAPPPKGSAAAAAASRKRTLAGPAANGGYAGLSPAAAALTAPWNAPLTADEEQLDKFDLVNLKVFGHRGFRPQQKAIVMQAVAGRDLFVLMPTGGGKSLCYQLPAVICRGVTVVVCPLLSLMQDQVRGLCLSPRGGVPASFLSSQQSAEESAAVKRELRKARPSVKLLYVTPEQLVKSDSLRGLLQDLRGRGLLARFVIDEAHCVSMWGHDFRPDYKGLKLLKSAFPRVPITAVTATATSQVQADIKSILGISSSAVVHQTSFLRPNLLFRVVPKVREADTETDQPLYMTNLIKYIKAQQAAAAAAAAAGSSTVKQEPGMRGPGASAANGSSSSSGGGSCSGIIYCLSRKEAEGLADYLRGEGLKAGHYHAGMTPRQRMEVQNDFFSGKLQLIVATIAFGMGIDKPDVRFVVHFAMSKSLEGYYQEAGRAGRDGQPAECVLMFSGADVNRLQYMTRMSLRGSRVALRFANAMEQLHTMRDYATTERCRHAQLLAYFGVLHSDLPGGSCGSSCDVCRGEVVPLDPAEWQAEDEAAEGRDAADGVVPAGDDGEPIELLDSEEEDDDEVLPEFGCEDGAEAVSHSGVHVCAAGKRPGSSSSRRPQVDGPPTLVGVSTLLPL</sequence>
<keyword evidence="4 11" id="KW-0378">Hydrolase</keyword>
<keyword evidence="16" id="KW-1185">Reference proteome</keyword>
<proteinExistence type="inferred from homology"/>
<evidence type="ECO:0000256" key="7">
    <source>
        <dbReference type="ARBA" id="ARBA00023125"/>
    </source>
</evidence>
<feature type="region of interest" description="Disordered" evidence="12">
    <location>
        <begin position="603"/>
        <end position="627"/>
    </location>
</feature>
<dbReference type="InterPro" id="IPR027417">
    <property type="entry name" value="P-loop_NTPase"/>
</dbReference>
<feature type="region of interest" description="Disordered" evidence="12">
    <location>
        <begin position="657"/>
        <end position="687"/>
    </location>
</feature>
<feature type="domain" description="Helicase ATP-binding" evidence="13">
    <location>
        <begin position="152"/>
        <end position="330"/>
    </location>
</feature>
<keyword evidence="9 11" id="KW-0539">Nucleus</keyword>
<dbReference type="EC" id="5.6.2.4" evidence="11"/>
<comment type="catalytic activity">
    <reaction evidence="10 11">
        <text>Couples ATP hydrolysis with the unwinding of duplex DNA by translocating in the 3'-5' direction.</text>
        <dbReference type="EC" id="5.6.2.4"/>
    </reaction>
</comment>